<name>A0ABP3EFA9_9ACTN</name>
<evidence type="ECO:0000256" key="1">
    <source>
        <dbReference type="SAM" id="MobiDB-lite"/>
    </source>
</evidence>
<reference evidence="4" key="1">
    <citation type="journal article" date="2019" name="Int. J. Syst. Evol. Microbiol.">
        <title>The Global Catalogue of Microorganisms (GCM) 10K type strain sequencing project: providing services to taxonomists for standard genome sequencing and annotation.</title>
        <authorList>
            <consortium name="The Broad Institute Genomics Platform"/>
            <consortium name="The Broad Institute Genome Sequencing Center for Infectious Disease"/>
            <person name="Wu L."/>
            <person name="Ma J."/>
        </authorList>
    </citation>
    <scope>NUCLEOTIDE SEQUENCE [LARGE SCALE GENOMIC DNA]</scope>
    <source>
        <strain evidence="4">JCM 10425</strain>
    </source>
</reference>
<keyword evidence="2" id="KW-0732">Signal</keyword>
<keyword evidence="4" id="KW-1185">Reference proteome</keyword>
<dbReference type="Proteomes" id="UP001500967">
    <property type="component" value="Unassembled WGS sequence"/>
</dbReference>
<dbReference type="EMBL" id="BAAAGX010000020">
    <property type="protein sequence ID" value="GAA0259326.1"/>
    <property type="molecule type" value="Genomic_DNA"/>
</dbReference>
<comment type="caution">
    <text evidence="3">The sequence shown here is derived from an EMBL/GenBank/DDBJ whole genome shotgun (WGS) entry which is preliminary data.</text>
</comment>
<protein>
    <recommendedName>
        <fullName evidence="5">DUF3558 domain-containing protein</fullName>
    </recommendedName>
</protein>
<feature type="chain" id="PRO_5045634356" description="DUF3558 domain-containing protein" evidence="2">
    <location>
        <begin position="21"/>
        <end position="191"/>
    </location>
</feature>
<evidence type="ECO:0000256" key="2">
    <source>
        <dbReference type="SAM" id="SignalP"/>
    </source>
</evidence>
<feature type="region of interest" description="Disordered" evidence="1">
    <location>
        <begin position="30"/>
        <end position="65"/>
    </location>
</feature>
<organism evidence="3 4">
    <name type="scientific">Cryptosporangium japonicum</name>
    <dbReference type="NCBI Taxonomy" id="80872"/>
    <lineage>
        <taxon>Bacteria</taxon>
        <taxon>Bacillati</taxon>
        <taxon>Actinomycetota</taxon>
        <taxon>Actinomycetes</taxon>
        <taxon>Cryptosporangiales</taxon>
        <taxon>Cryptosporangiaceae</taxon>
        <taxon>Cryptosporangium</taxon>
    </lineage>
</organism>
<gene>
    <name evidence="3" type="ORF">GCM10009539_50860</name>
</gene>
<feature type="signal peptide" evidence="2">
    <location>
        <begin position="1"/>
        <end position="20"/>
    </location>
</feature>
<dbReference type="InterPro" id="IPR024520">
    <property type="entry name" value="DUF3558"/>
</dbReference>
<evidence type="ECO:0000313" key="3">
    <source>
        <dbReference type="EMBL" id="GAA0259326.1"/>
    </source>
</evidence>
<dbReference type="PROSITE" id="PS51257">
    <property type="entry name" value="PROKAR_LIPOPROTEIN"/>
    <property type="match status" value="1"/>
</dbReference>
<accession>A0ABP3EFA9</accession>
<dbReference type="Pfam" id="PF12079">
    <property type="entry name" value="DUF3558"/>
    <property type="match status" value="1"/>
</dbReference>
<sequence>MTARTLRLLLAAAATTGVFALTGCGKITISTDGSSPSTTPTGAAQQPSSAATASDDGQAASDGLGTDVNQLNPCKLLTPAEVNQFTGREITQIDRDNSTAGTTRYCQWQLEQGVLVLSLSPTSADDFAVRDPAAQDFDGVGDEAFTSSGHLYVRSGDLSIDVYSTSKGGDGGSAENIAVEKTVAQRVIDQL</sequence>
<evidence type="ECO:0000313" key="4">
    <source>
        <dbReference type="Proteomes" id="UP001500967"/>
    </source>
</evidence>
<feature type="compositionally biased region" description="Low complexity" evidence="1">
    <location>
        <begin position="30"/>
        <end position="53"/>
    </location>
</feature>
<evidence type="ECO:0008006" key="5">
    <source>
        <dbReference type="Google" id="ProtNLM"/>
    </source>
</evidence>
<dbReference type="RefSeq" id="WP_344651428.1">
    <property type="nucleotide sequence ID" value="NZ_BAAAGX010000020.1"/>
</dbReference>
<proteinExistence type="predicted"/>